<keyword evidence="3 6" id="KW-0812">Transmembrane</keyword>
<dbReference type="STRING" id="446860.AS188_09900"/>
<sequence>MSVDHAGHGAGAGAPPWVLLDGAVLLLLLAAAAGWALALRAARDRGPWPVHRTVLWAAGLVCAGAGLAGPLAAAARTGFPAHMGAHLLAGMLAPLLLVRAAPVTLVLRALPAGRARALVRVLRTPPVRVLTHPVVAAALNLGGLWLLYTTELYRLMHASVPVHALVHAHVVLAGCVLTASLVGVDPDPHRASLRVRAAVLVVFVAAHSVLAKWLWAHPPAGVGAAEARTGAQLMYYGGDVVDVALMVLLLAGWYRAARSRPVPARPA</sequence>
<feature type="transmembrane region" description="Helical" evidence="6">
    <location>
        <begin position="23"/>
        <end position="42"/>
    </location>
</feature>
<reference evidence="7 8" key="1">
    <citation type="submission" date="2015-11" db="EMBL/GenBank/DDBJ databases">
        <title>Complete Genome Sequence of Kocuria flava strain HO-9041.</title>
        <authorList>
            <person name="Zhou M."/>
            <person name="Dai J."/>
        </authorList>
    </citation>
    <scope>NUCLEOTIDE SEQUENCE [LARGE SCALE GENOMIC DNA]</scope>
    <source>
        <strain evidence="7 8">HO-9041</strain>
    </source>
</reference>
<feature type="transmembrane region" description="Helical" evidence="6">
    <location>
        <begin position="235"/>
        <end position="254"/>
    </location>
</feature>
<dbReference type="EMBL" id="CP013254">
    <property type="protein sequence ID" value="ALU41195.1"/>
    <property type="molecule type" value="Genomic_DNA"/>
</dbReference>
<evidence type="ECO:0000313" key="8">
    <source>
        <dbReference type="Proteomes" id="UP000057181"/>
    </source>
</evidence>
<dbReference type="KEGG" id="kfv:AS188_09900"/>
<dbReference type="Proteomes" id="UP000057181">
    <property type="component" value="Chromosome"/>
</dbReference>
<proteinExistence type="predicted"/>
<feature type="transmembrane region" description="Helical" evidence="6">
    <location>
        <begin position="54"/>
        <end position="75"/>
    </location>
</feature>
<evidence type="ECO:0000256" key="2">
    <source>
        <dbReference type="ARBA" id="ARBA00022475"/>
    </source>
</evidence>
<evidence type="ECO:0000313" key="7">
    <source>
        <dbReference type="EMBL" id="ALU41195.1"/>
    </source>
</evidence>
<organism evidence="7 8">
    <name type="scientific">Kocuria flava</name>
    <dbReference type="NCBI Taxonomy" id="446860"/>
    <lineage>
        <taxon>Bacteria</taxon>
        <taxon>Bacillati</taxon>
        <taxon>Actinomycetota</taxon>
        <taxon>Actinomycetes</taxon>
        <taxon>Micrococcales</taxon>
        <taxon>Micrococcaceae</taxon>
        <taxon>Kocuria</taxon>
    </lineage>
</organism>
<feature type="transmembrane region" description="Helical" evidence="6">
    <location>
        <begin position="160"/>
        <end position="183"/>
    </location>
</feature>
<feature type="transmembrane region" description="Helical" evidence="6">
    <location>
        <begin position="195"/>
        <end position="215"/>
    </location>
</feature>
<dbReference type="InterPro" id="IPR019108">
    <property type="entry name" value="Caa3_assmbl_CtaG-rel"/>
</dbReference>
<gene>
    <name evidence="7" type="ORF">AS188_09900</name>
</gene>
<name>A0A0U3GDL1_9MICC</name>
<evidence type="ECO:0000256" key="6">
    <source>
        <dbReference type="SAM" id="Phobius"/>
    </source>
</evidence>
<evidence type="ECO:0008006" key="9">
    <source>
        <dbReference type="Google" id="ProtNLM"/>
    </source>
</evidence>
<feature type="transmembrane region" description="Helical" evidence="6">
    <location>
        <begin position="87"/>
        <end position="108"/>
    </location>
</feature>
<dbReference type="Pfam" id="PF09678">
    <property type="entry name" value="Caa3_CtaG"/>
    <property type="match status" value="1"/>
</dbReference>
<keyword evidence="5 6" id="KW-0472">Membrane</keyword>
<protein>
    <recommendedName>
        <fullName evidence="9">Cytochrome c oxidase assembly protein</fullName>
    </recommendedName>
</protein>
<evidence type="ECO:0000256" key="5">
    <source>
        <dbReference type="ARBA" id="ARBA00023136"/>
    </source>
</evidence>
<feature type="transmembrane region" description="Helical" evidence="6">
    <location>
        <begin position="129"/>
        <end position="148"/>
    </location>
</feature>
<evidence type="ECO:0000256" key="4">
    <source>
        <dbReference type="ARBA" id="ARBA00022989"/>
    </source>
</evidence>
<keyword evidence="2" id="KW-1003">Cell membrane</keyword>
<dbReference type="GO" id="GO:0005886">
    <property type="term" value="C:plasma membrane"/>
    <property type="evidence" value="ECO:0007669"/>
    <property type="project" value="UniProtKB-SubCell"/>
</dbReference>
<dbReference type="AlphaFoldDB" id="A0A0U3GDL1"/>
<comment type="subcellular location">
    <subcellularLocation>
        <location evidence="1">Cell membrane</location>
        <topology evidence="1">Multi-pass membrane protein</topology>
    </subcellularLocation>
</comment>
<evidence type="ECO:0000256" key="3">
    <source>
        <dbReference type="ARBA" id="ARBA00022692"/>
    </source>
</evidence>
<evidence type="ECO:0000256" key="1">
    <source>
        <dbReference type="ARBA" id="ARBA00004651"/>
    </source>
</evidence>
<accession>A0A0U3GDL1</accession>
<keyword evidence="4 6" id="KW-1133">Transmembrane helix</keyword>